<dbReference type="InterPro" id="IPR008969">
    <property type="entry name" value="CarboxyPept-like_regulatory"/>
</dbReference>
<keyword evidence="6" id="KW-1185">Reference proteome</keyword>
<feature type="chain" id="PRO_5019020991" evidence="2">
    <location>
        <begin position="20"/>
        <end position="582"/>
    </location>
</feature>
<dbReference type="EMBL" id="QXFJ01000030">
    <property type="protein sequence ID" value="RIV68888.1"/>
    <property type="molecule type" value="Genomic_DNA"/>
</dbReference>
<dbReference type="Gene3D" id="1.25.40.10">
    <property type="entry name" value="Tetratricopeptide repeat domain"/>
    <property type="match status" value="1"/>
</dbReference>
<dbReference type="PROSITE" id="PS50005">
    <property type="entry name" value="TPR"/>
    <property type="match status" value="1"/>
</dbReference>
<dbReference type="Pfam" id="PF13715">
    <property type="entry name" value="CarbopepD_reg_2"/>
    <property type="match status" value="1"/>
</dbReference>
<keyword evidence="1" id="KW-0802">TPR repeat</keyword>
<evidence type="ECO:0000256" key="2">
    <source>
        <dbReference type="SAM" id="SignalP"/>
    </source>
</evidence>
<gene>
    <name evidence="3" type="ORF">D2U88_17105</name>
    <name evidence="4" type="ORF">FQ019_16905</name>
</gene>
<accession>A0A418N4W2</accession>
<dbReference type="AlphaFoldDB" id="A0A418N4W2"/>
<comment type="caution">
    <text evidence="3">The sequence shown here is derived from an EMBL/GenBank/DDBJ whole genome shotgun (WGS) entry which is preliminary data.</text>
</comment>
<feature type="signal peptide" evidence="2">
    <location>
        <begin position="1"/>
        <end position="19"/>
    </location>
</feature>
<reference evidence="3 5" key="1">
    <citation type="submission" date="2018-08" db="EMBL/GenBank/DDBJ databases">
        <title>Proposal of Muricauda 72 sp.nov. and Muricauda NH166 sp.nov., isolated from seawater.</title>
        <authorList>
            <person name="Cheng H."/>
            <person name="Wu Y.-H."/>
            <person name="Guo L.-L."/>
            <person name="Xu X.-W."/>
        </authorList>
    </citation>
    <scope>NUCLEOTIDE SEQUENCE [LARGE SCALE GENOMIC DNA]</scope>
    <source>
        <strain evidence="3 5">NH166</strain>
    </source>
</reference>
<dbReference type="InterPro" id="IPR019734">
    <property type="entry name" value="TPR_rpt"/>
</dbReference>
<dbReference type="OrthoDB" id="1079187at2"/>
<evidence type="ECO:0000313" key="4">
    <source>
        <dbReference type="EMBL" id="TXK00592.1"/>
    </source>
</evidence>
<evidence type="ECO:0000313" key="3">
    <source>
        <dbReference type="EMBL" id="RIV68888.1"/>
    </source>
</evidence>
<dbReference type="EMBL" id="VNWL01000029">
    <property type="protein sequence ID" value="TXK00592.1"/>
    <property type="molecule type" value="Genomic_DNA"/>
</dbReference>
<proteinExistence type="predicted"/>
<dbReference type="RefSeq" id="WP_119641726.1">
    <property type="nucleotide sequence ID" value="NZ_QXFJ01000030.1"/>
</dbReference>
<evidence type="ECO:0000313" key="5">
    <source>
        <dbReference type="Proteomes" id="UP000284189"/>
    </source>
</evidence>
<dbReference type="InterPro" id="IPR011990">
    <property type="entry name" value="TPR-like_helical_dom_sf"/>
</dbReference>
<dbReference type="Proteomes" id="UP000321528">
    <property type="component" value="Unassembled WGS sequence"/>
</dbReference>
<feature type="repeat" description="TPR" evidence="1">
    <location>
        <begin position="350"/>
        <end position="383"/>
    </location>
</feature>
<sequence>MKKIAAFCSFFLFMAISLAQQNPKKVYGTISDDFGPLKNVSVQIEGTEKGTVSDSGGKYEIKTQKGETLVYSHVGMKTVKIKVEDVTRVLNVKLPQKMEELDEVTVSKTILKSQKELELEYDTNPNVIKTAFGFMDKNTSNFSLRIIGEEEVDKAPNLNFLVNGRFAGVYASCRPDTDKFIVAMRPTNSLTLAGDAIFDVDGQILTEVNCSWLNGNVKRIAFIPSYAALTRYGAMGKGGVVIINTKAGTVTSKENDGKPFDRAKLRNNFYDQKALGTEKVANNAPQYVKDLYASPQKSDAIVLYEKNAKTYSGSYWFTLDNYQYFMEQWNDQDFADKIISDQKSAFENNPVALKALAYSYESEGRWQKAHEIYKEVYTLRPEYAQSFIDMANSYRNLKKPEAAASLYARHSYLLDEGLLPRDTVDLAKIMERELENLFALDNGTLKINKRKALLEEEGISTRLVFEWNDSEAEFDLQFVNPENQYFQWKHTMEDMPDRIYSEKELGYSMADFLLDDKLPGTWSINANYLGNKQLTPTYLKVTVYRNYGSKLQSKEVKVFKLGLTGYNQHLFNLKLPSVVAHN</sequence>
<keyword evidence="2" id="KW-0732">Signal</keyword>
<evidence type="ECO:0000313" key="6">
    <source>
        <dbReference type="Proteomes" id="UP000321528"/>
    </source>
</evidence>
<evidence type="ECO:0000256" key="1">
    <source>
        <dbReference type="PROSITE-ProRule" id="PRU00339"/>
    </source>
</evidence>
<dbReference type="SUPFAM" id="SSF48452">
    <property type="entry name" value="TPR-like"/>
    <property type="match status" value="1"/>
</dbReference>
<reference evidence="4 6" key="2">
    <citation type="submission" date="2019-07" db="EMBL/GenBank/DDBJ databases">
        <title>Draft genome of two Muricauda strains isolated from deep sea.</title>
        <authorList>
            <person name="Sun C."/>
        </authorList>
    </citation>
    <scope>NUCLEOTIDE SEQUENCE [LARGE SCALE GENOMIC DNA]</scope>
    <source>
        <strain evidence="4 6">NH166</strain>
    </source>
</reference>
<protein>
    <submittedName>
        <fullName evidence="3">Uncharacterized protein</fullName>
    </submittedName>
</protein>
<dbReference type="Proteomes" id="UP000284189">
    <property type="component" value="Unassembled WGS sequence"/>
</dbReference>
<dbReference type="SUPFAM" id="SSF49464">
    <property type="entry name" value="Carboxypeptidase regulatory domain-like"/>
    <property type="match status" value="1"/>
</dbReference>
<organism evidence="3 5">
    <name type="scientific">Flagellimonas aequoris</name>
    <dbReference type="NCBI Taxonomy" id="2306997"/>
    <lineage>
        <taxon>Bacteria</taxon>
        <taxon>Pseudomonadati</taxon>
        <taxon>Bacteroidota</taxon>
        <taxon>Flavobacteriia</taxon>
        <taxon>Flavobacteriales</taxon>
        <taxon>Flavobacteriaceae</taxon>
        <taxon>Flagellimonas</taxon>
    </lineage>
</organism>
<dbReference type="Gene3D" id="2.60.40.1120">
    <property type="entry name" value="Carboxypeptidase-like, regulatory domain"/>
    <property type="match status" value="1"/>
</dbReference>
<name>A0A418N4W2_9FLAO</name>